<evidence type="ECO:0000313" key="2">
    <source>
        <dbReference type="Proteomes" id="UP000001739"/>
    </source>
</evidence>
<dbReference type="Proteomes" id="UP000001739">
    <property type="component" value="Chromosome 2"/>
</dbReference>
<dbReference type="KEGG" id="bpy:Bphyt_5609"/>
<dbReference type="AlphaFoldDB" id="B2TG85"/>
<dbReference type="HOGENOM" id="CLU_2932411_0_0_4"/>
<evidence type="ECO:0000313" key="1">
    <source>
        <dbReference type="EMBL" id="ACD19959.1"/>
    </source>
</evidence>
<reference evidence="1 2" key="1">
    <citation type="journal article" date="2011" name="J. Bacteriol.">
        <title>Complete genome sequence of the plant growth-promoting endophyte Burkholderia phytofirmans strain PsJN.</title>
        <authorList>
            <person name="Weilharter A."/>
            <person name="Mitter B."/>
            <person name="Shin M.V."/>
            <person name="Chain P.S."/>
            <person name="Nowak J."/>
            <person name="Sessitsch A."/>
        </authorList>
    </citation>
    <scope>NUCLEOTIDE SEQUENCE [LARGE SCALE GENOMIC DNA]</scope>
    <source>
        <strain evidence="2">DSM 17436 / LMG 22146 / PsJN</strain>
    </source>
</reference>
<protein>
    <submittedName>
        <fullName evidence="1">Uncharacterized protein</fullName>
    </submittedName>
</protein>
<name>B2TG85_PARPJ</name>
<organism evidence="1 2">
    <name type="scientific">Paraburkholderia phytofirmans (strain DSM 17436 / LMG 22146 / PsJN)</name>
    <name type="common">Burkholderia phytofirmans</name>
    <dbReference type="NCBI Taxonomy" id="398527"/>
    <lineage>
        <taxon>Bacteria</taxon>
        <taxon>Pseudomonadati</taxon>
        <taxon>Pseudomonadota</taxon>
        <taxon>Betaproteobacteria</taxon>
        <taxon>Burkholderiales</taxon>
        <taxon>Burkholderiaceae</taxon>
        <taxon>Paraburkholderia</taxon>
    </lineage>
</organism>
<accession>B2TG85</accession>
<sequence length="60" mass="6872">MRQNAPHWATTLRLVAQLRTNALHVIYSRINRRVVCLTLGNEPRFNCLIAFSSGIYSRGD</sequence>
<dbReference type="EMBL" id="CP001053">
    <property type="protein sequence ID" value="ACD19959.1"/>
    <property type="molecule type" value="Genomic_DNA"/>
</dbReference>
<gene>
    <name evidence="1" type="ordered locus">Bphyt_5609</name>
</gene>
<proteinExistence type="predicted"/>